<dbReference type="GO" id="GO:0005198">
    <property type="term" value="F:structural molecule activity"/>
    <property type="evidence" value="ECO:0007669"/>
    <property type="project" value="InterPro"/>
</dbReference>
<dbReference type="Proteomes" id="UP000298714">
    <property type="component" value="Chromosome"/>
</dbReference>
<evidence type="ECO:0000256" key="2">
    <source>
        <dbReference type="ARBA" id="ARBA00005709"/>
    </source>
</evidence>
<evidence type="ECO:0000256" key="3">
    <source>
        <dbReference type="ARBA" id="ARBA00023143"/>
    </source>
</evidence>
<feature type="region of interest" description="Disordered" evidence="4">
    <location>
        <begin position="1"/>
        <end position="24"/>
    </location>
</feature>
<evidence type="ECO:0000313" key="6">
    <source>
        <dbReference type="EMBL" id="QCI80188.1"/>
    </source>
</evidence>
<dbReference type="PANTHER" id="PTHR42792">
    <property type="entry name" value="FLAGELLIN"/>
    <property type="match status" value="1"/>
</dbReference>
<dbReference type="SUPFAM" id="SSF64518">
    <property type="entry name" value="Phase 1 flagellin"/>
    <property type="match status" value="1"/>
</dbReference>
<evidence type="ECO:0000256" key="1">
    <source>
        <dbReference type="ARBA" id="ARBA00004365"/>
    </source>
</evidence>
<protein>
    <recommendedName>
        <fullName evidence="5">Flagellin C-terminal domain-containing protein</fullName>
    </recommendedName>
</protein>
<dbReference type="PANTHER" id="PTHR42792:SF2">
    <property type="entry name" value="FLAGELLIN"/>
    <property type="match status" value="1"/>
</dbReference>
<evidence type="ECO:0000259" key="5">
    <source>
        <dbReference type="Pfam" id="PF00700"/>
    </source>
</evidence>
<dbReference type="GO" id="GO:0009288">
    <property type="term" value="C:bacterial-type flagellum"/>
    <property type="evidence" value="ECO:0007669"/>
    <property type="project" value="UniProtKB-SubCell"/>
</dbReference>
<dbReference type="Gene3D" id="1.20.1330.10">
    <property type="entry name" value="f41 fragment of flagellin, N-terminal domain"/>
    <property type="match status" value="1"/>
</dbReference>
<dbReference type="InterPro" id="IPR046358">
    <property type="entry name" value="Flagellin_C"/>
</dbReference>
<keyword evidence="3" id="KW-0975">Bacterial flagellum</keyword>
<organism evidence="6 7">
    <name type="scientific">Hankyongella ginsenosidimutans</name>
    <dbReference type="NCBI Taxonomy" id="1763828"/>
    <lineage>
        <taxon>Bacteria</taxon>
        <taxon>Pseudomonadati</taxon>
        <taxon>Pseudomonadota</taxon>
        <taxon>Alphaproteobacteria</taxon>
        <taxon>Sphingomonadales</taxon>
        <taxon>Sphingomonadaceae</taxon>
        <taxon>Hankyongella</taxon>
    </lineage>
</organism>
<dbReference type="KEGG" id="hgn:E6W36_13805"/>
<dbReference type="AlphaFoldDB" id="A0A4D7C956"/>
<dbReference type="EMBL" id="CP039704">
    <property type="protein sequence ID" value="QCI80188.1"/>
    <property type="molecule type" value="Genomic_DNA"/>
</dbReference>
<accession>A0A4D7C956</accession>
<feature type="domain" description="Flagellin C-terminal" evidence="5">
    <location>
        <begin position="77"/>
        <end position="161"/>
    </location>
</feature>
<comment type="subcellular location">
    <subcellularLocation>
        <location evidence="1">Bacterial flagellum</location>
    </subcellularLocation>
</comment>
<evidence type="ECO:0000256" key="4">
    <source>
        <dbReference type="SAM" id="MobiDB-lite"/>
    </source>
</evidence>
<reference evidence="7" key="1">
    <citation type="submission" date="2019-04" db="EMBL/GenBank/DDBJ databases">
        <title>Complete genome sequence of Sphingomonas sp. W1-2-3.</title>
        <authorList>
            <person name="Im W.T."/>
        </authorList>
    </citation>
    <scope>NUCLEOTIDE SEQUENCE [LARGE SCALE GENOMIC DNA]</scope>
    <source>
        <strain evidence="7">W1-2-3</strain>
    </source>
</reference>
<proteinExistence type="inferred from homology"/>
<gene>
    <name evidence="6" type="ORF">E6W36_13805</name>
</gene>
<dbReference type="InterPro" id="IPR001492">
    <property type="entry name" value="Flagellin"/>
</dbReference>
<keyword evidence="7" id="KW-1185">Reference proteome</keyword>
<evidence type="ECO:0000313" key="7">
    <source>
        <dbReference type="Proteomes" id="UP000298714"/>
    </source>
</evidence>
<dbReference type="Pfam" id="PF00700">
    <property type="entry name" value="Flagellin_C"/>
    <property type="match status" value="1"/>
</dbReference>
<feature type="compositionally biased region" description="Basic residues" evidence="4">
    <location>
        <begin position="1"/>
        <end position="20"/>
    </location>
</feature>
<comment type="similarity">
    <text evidence="2">Belongs to the bacterial flagellin family.</text>
</comment>
<name>A0A4D7C956_9SPHN</name>
<sequence>MARSGRQRHQHYPHRGRCRLPGRQYRDDGQVTISTSSLAATGAATFTYSTAGAAAGNNTTLSDLDLTVATDRELAIAVVDNFKNNVNATLSTFGSTSRQIDIQQQFATKLTDSINSGIGNLVDADLAKESARLQALQVKQQLGLQALSIANQAPQSVISLFQ</sequence>